<evidence type="ECO:0000256" key="1">
    <source>
        <dbReference type="ARBA" id="ARBA00004141"/>
    </source>
</evidence>
<evidence type="ECO:0000256" key="5">
    <source>
        <dbReference type="SAM" id="Phobius"/>
    </source>
</evidence>
<feature type="transmembrane region" description="Helical" evidence="5">
    <location>
        <begin position="139"/>
        <end position="160"/>
    </location>
</feature>
<dbReference type="EMBL" id="CP016895">
    <property type="protein sequence ID" value="AOA58060.1"/>
    <property type="molecule type" value="Genomic_DNA"/>
</dbReference>
<organism evidence="7 8">
    <name type="scientific">Acinetobacter larvae</name>
    <dbReference type="NCBI Taxonomy" id="1789224"/>
    <lineage>
        <taxon>Bacteria</taxon>
        <taxon>Pseudomonadati</taxon>
        <taxon>Pseudomonadota</taxon>
        <taxon>Gammaproteobacteria</taxon>
        <taxon>Moraxellales</taxon>
        <taxon>Moraxellaceae</taxon>
        <taxon>Acinetobacter</taxon>
    </lineage>
</organism>
<proteinExistence type="predicted"/>
<evidence type="ECO:0000259" key="6">
    <source>
        <dbReference type="Pfam" id="PF00892"/>
    </source>
</evidence>
<dbReference type="InterPro" id="IPR037185">
    <property type="entry name" value="EmrE-like"/>
</dbReference>
<dbReference type="PANTHER" id="PTHR22911:SF6">
    <property type="entry name" value="SOLUTE CARRIER FAMILY 35 MEMBER G1"/>
    <property type="match status" value="1"/>
</dbReference>
<feature type="transmembrane region" description="Helical" evidence="5">
    <location>
        <begin position="172"/>
        <end position="197"/>
    </location>
</feature>
<evidence type="ECO:0000256" key="3">
    <source>
        <dbReference type="ARBA" id="ARBA00022989"/>
    </source>
</evidence>
<evidence type="ECO:0000256" key="2">
    <source>
        <dbReference type="ARBA" id="ARBA00022692"/>
    </source>
</evidence>
<feature type="domain" description="EamA" evidence="6">
    <location>
        <begin position="141"/>
        <end position="269"/>
    </location>
</feature>
<feature type="transmembrane region" description="Helical" evidence="5">
    <location>
        <begin position="232"/>
        <end position="251"/>
    </location>
</feature>
<dbReference type="AlphaFoldDB" id="A0A1B2LYP2"/>
<dbReference type="PANTHER" id="PTHR22911">
    <property type="entry name" value="ACYL-MALONYL CONDENSING ENZYME-RELATED"/>
    <property type="match status" value="1"/>
</dbReference>
<dbReference type="GO" id="GO:0016020">
    <property type="term" value="C:membrane"/>
    <property type="evidence" value="ECO:0007669"/>
    <property type="project" value="UniProtKB-SubCell"/>
</dbReference>
<evidence type="ECO:0000256" key="4">
    <source>
        <dbReference type="ARBA" id="ARBA00023136"/>
    </source>
</evidence>
<keyword evidence="4 5" id="KW-0472">Membrane</keyword>
<dbReference type="RefSeq" id="WP_067553811.1">
    <property type="nucleotide sequence ID" value="NZ_CP016895.1"/>
</dbReference>
<evidence type="ECO:0000313" key="8">
    <source>
        <dbReference type="Proteomes" id="UP000093391"/>
    </source>
</evidence>
<dbReference type="OrthoDB" id="5565182at2"/>
<keyword evidence="8" id="KW-1185">Reference proteome</keyword>
<feature type="transmembrane region" description="Helical" evidence="5">
    <location>
        <begin position="203"/>
        <end position="220"/>
    </location>
</feature>
<name>A0A1B2LYP2_9GAMM</name>
<feature type="transmembrane region" description="Helical" evidence="5">
    <location>
        <begin position="257"/>
        <end position="275"/>
    </location>
</feature>
<feature type="domain" description="EamA" evidence="6">
    <location>
        <begin position="3"/>
        <end position="131"/>
    </location>
</feature>
<dbReference type="Proteomes" id="UP000093391">
    <property type="component" value="Chromosome"/>
</dbReference>
<keyword evidence="3 5" id="KW-1133">Transmembrane helix</keyword>
<comment type="subcellular location">
    <subcellularLocation>
        <location evidence="1">Membrane</location>
        <topology evidence="1">Multi-pass membrane protein</topology>
    </subcellularLocation>
</comment>
<keyword evidence="2 5" id="KW-0812">Transmembrane</keyword>
<feature type="transmembrane region" description="Helical" evidence="5">
    <location>
        <begin position="60"/>
        <end position="80"/>
    </location>
</feature>
<evidence type="ECO:0000313" key="7">
    <source>
        <dbReference type="EMBL" id="AOA58060.1"/>
    </source>
</evidence>
<accession>A0A1B2LYP2</accession>
<dbReference type="KEGG" id="ala:BFG52_06650"/>
<gene>
    <name evidence="7" type="ORF">BFG52_06650</name>
</gene>
<dbReference type="Pfam" id="PF00892">
    <property type="entry name" value="EamA"/>
    <property type="match status" value="2"/>
</dbReference>
<dbReference type="SUPFAM" id="SSF103481">
    <property type="entry name" value="Multidrug resistance efflux transporter EmrE"/>
    <property type="match status" value="2"/>
</dbReference>
<sequence length="281" mass="30643">MASLWIIAACVFFALMSAVIKYTALKIGILEILFYRSLINLILISTVIRVKGLSFKTQRFSLHFLRSLLGVLAMYCGFYALIHLPLATAMTLSYTHPIFQTLIACLTQRALIGKFQILAVVLGFLGCLILLNPKFSNPNMWATCIGLLSGLFTALAYFNVGKLVRAGESEFLIIFNFSLVGTVFSLVAVTLMTGFSAVDSETLLGIVAIGLLGTMGQFALTRAYGHGNVMTVAVLSYNQIIFAVILGYVFFSESMTWSAMMGIIFIVAAGLSAVYKKSNLQ</sequence>
<dbReference type="InterPro" id="IPR000620">
    <property type="entry name" value="EamA_dom"/>
</dbReference>
<dbReference type="STRING" id="1789224.BFG52_06650"/>
<protein>
    <recommendedName>
        <fullName evidence="6">EamA domain-containing protein</fullName>
    </recommendedName>
</protein>
<feature type="transmembrane region" description="Helical" evidence="5">
    <location>
        <begin position="27"/>
        <end position="48"/>
    </location>
</feature>
<reference evidence="7 8" key="1">
    <citation type="submission" date="2016-08" db="EMBL/GenBank/DDBJ databases">
        <authorList>
            <person name="Seilhamer J.J."/>
        </authorList>
    </citation>
    <scope>NUCLEOTIDE SEQUENCE [LARGE SCALE GENOMIC DNA]</scope>
    <source>
        <strain evidence="7 8">BRTC-1</strain>
    </source>
</reference>
<feature type="transmembrane region" description="Helical" evidence="5">
    <location>
        <begin position="115"/>
        <end position="133"/>
    </location>
</feature>